<reference evidence="3 4" key="2">
    <citation type="submission" date="2020-08" db="EMBL/GenBank/DDBJ databases">
        <authorList>
            <person name="Ueki A."/>
            <person name="Tonouchi A."/>
        </authorList>
    </citation>
    <scope>NUCLEOTIDE SEQUENCE [LARGE SCALE GENOMIC DNA]</scope>
    <source>
        <strain evidence="3 4">CTTW</strain>
    </source>
</reference>
<feature type="compositionally biased region" description="Polar residues" evidence="1">
    <location>
        <begin position="42"/>
        <end position="67"/>
    </location>
</feature>
<sequence>MMQNVKAGFIERYTARTSGAQSKTTASSGKKSFEDIIFGNLNTGKADASNSASTVKTAGSKDANASKQDVKVSDDVNSGQDKTPIKPDKQDNVIETKTDNAKPAENVVQSGNTPETVSDDKNLSMKSEDTKLIDINNINIQELLNAIKNGVGQKLGISEEDLNKALESLGFTPLSLLDVNNLKQFLLKVSNNEDMSAFLTQDGLGNSLKELMNVCDTIKNQFSISKEQLSVLTQPAAAENKLIPDIQTESNTNVNDIAKPEKEIDITVVKTVQTESKRSNEENKTGSQKAEQNLNATELLIHNLAVNSGSEEALFTNQLSKAQQIREITSQILDAIRINIKPDQTSMELQLNPENLGKINLVVVSKEGVLTAKFVTGSETTKEAIESQLQTFKENLNNQGLKVENVEVTVSYSAFDQREQGFQNSTGGENQEKPRNRVFKGLDELNDTTLDSAKEDSVNLVGLEQSTSSVNYTA</sequence>
<evidence type="ECO:0000259" key="2">
    <source>
        <dbReference type="Pfam" id="PF02120"/>
    </source>
</evidence>
<dbReference type="Gene3D" id="3.30.750.140">
    <property type="match status" value="1"/>
</dbReference>
<protein>
    <recommendedName>
        <fullName evidence="2">Flagellar hook-length control protein-like C-terminal domain-containing protein</fullName>
    </recommendedName>
</protein>
<dbReference type="EMBL" id="AP023368">
    <property type="protein sequence ID" value="BCK00163.1"/>
    <property type="molecule type" value="Genomic_DNA"/>
</dbReference>
<dbReference type="KEGG" id="acht:bsdcttw_32030"/>
<reference evidence="3 4" key="1">
    <citation type="submission" date="2020-08" db="EMBL/GenBank/DDBJ databases">
        <title>Draft genome sequencing of an Anaerocolumna strain isolated from anoxic soil subjected to BSD treatment.</title>
        <authorList>
            <person name="Uek A."/>
            <person name="Tonouchi A."/>
        </authorList>
    </citation>
    <scope>NUCLEOTIDE SEQUENCE [LARGE SCALE GENOMIC DNA]</scope>
    <source>
        <strain evidence="3 4">CTTW</strain>
    </source>
</reference>
<dbReference type="AlphaFoldDB" id="A0A7I8DPD6"/>
<evidence type="ECO:0000256" key="1">
    <source>
        <dbReference type="SAM" id="MobiDB-lite"/>
    </source>
</evidence>
<dbReference type="RefSeq" id="WP_185255865.1">
    <property type="nucleotide sequence ID" value="NZ_AP023368.1"/>
</dbReference>
<organism evidence="3 4">
    <name type="scientific">Anaerocolumna chitinilytica</name>
    <dbReference type="NCBI Taxonomy" id="1727145"/>
    <lineage>
        <taxon>Bacteria</taxon>
        <taxon>Bacillati</taxon>
        <taxon>Bacillota</taxon>
        <taxon>Clostridia</taxon>
        <taxon>Lachnospirales</taxon>
        <taxon>Lachnospiraceae</taxon>
        <taxon>Anaerocolumna</taxon>
    </lineage>
</organism>
<feature type="region of interest" description="Disordered" evidence="1">
    <location>
        <begin position="42"/>
        <end position="90"/>
    </location>
</feature>
<dbReference type="InterPro" id="IPR021136">
    <property type="entry name" value="Flagellar_hook_control-like_C"/>
</dbReference>
<evidence type="ECO:0000313" key="4">
    <source>
        <dbReference type="Proteomes" id="UP000515703"/>
    </source>
</evidence>
<dbReference type="Pfam" id="PF02120">
    <property type="entry name" value="Flg_hook"/>
    <property type="match status" value="1"/>
</dbReference>
<name>A0A7I8DPD6_9FIRM</name>
<dbReference type="InterPro" id="IPR038610">
    <property type="entry name" value="FliK-like_C_sf"/>
</dbReference>
<proteinExistence type="predicted"/>
<keyword evidence="4" id="KW-1185">Reference proteome</keyword>
<dbReference type="Proteomes" id="UP000515703">
    <property type="component" value="Chromosome"/>
</dbReference>
<dbReference type="CDD" id="cd17470">
    <property type="entry name" value="T3SS_Flik_C"/>
    <property type="match status" value="1"/>
</dbReference>
<feature type="domain" description="Flagellar hook-length control protein-like C-terminal" evidence="2">
    <location>
        <begin position="339"/>
        <end position="410"/>
    </location>
</feature>
<gene>
    <name evidence="3" type="ORF">bsdcttw_32030</name>
</gene>
<accession>A0A7I8DPD6</accession>
<evidence type="ECO:0000313" key="3">
    <source>
        <dbReference type="EMBL" id="BCK00163.1"/>
    </source>
</evidence>